<proteinExistence type="predicted"/>
<protein>
    <submittedName>
        <fullName evidence="1">Uncharacterized protein</fullName>
    </submittedName>
</protein>
<accession>A0A0E9WZB5</accession>
<name>A0A0E9WZB5_ANGAN</name>
<sequence length="60" mass="6952">MFIHKSPLDEVDVLRLYNKKKNKKRGDNIVTGSNILPFSLTYSMQDRCKTPPPKMFALIL</sequence>
<dbReference type="EMBL" id="GBXM01013612">
    <property type="protein sequence ID" value="JAH94965.1"/>
    <property type="molecule type" value="Transcribed_RNA"/>
</dbReference>
<reference evidence="1" key="1">
    <citation type="submission" date="2014-11" db="EMBL/GenBank/DDBJ databases">
        <authorList>
            <person name="Amaro Gonzalez C."/>
        </authorList>
    </citation>
    <scope>NUCLEOTIDE SEQUENCE</scope>
</reference>
<organism evidence="1">
    <name type="scientific">Anguilla anguilla</name>
    <name type="common">European freshwater eel</name>
    <name type="synonym">Muraena anguilla</name>
    <dbReference type="NCBI Taxonomy" id="7936"/>
    <lineage>
        <taxon>Eukaryota</taxon>
        <taxon>Metazoa</taxon>
        <taxon>Chordata</taxon>
        <taxon>Craniata</taxon>
        <taxon>Vertebrata</taxon>
        <taxon>Euteleostomi</taxon>
        <taxon>Actinopterygii</taxon>
        <taxon>Neopterygii</taxon>
        <taxon>Teleostei</taxon>
        <taxon>Anguilliformes</taxon>
        <taxon>Anguillidae</taxon>
        <taxon>Anguilla</taxon>
    </lineage>
</organism>
<evidence type="ECO:0000313" key="1">
    <source>
        <dbReference type="EMBL" id="JAH94965.1"/>
    </source>
</evidence>
<dbReference type="AlphaFoldDB" id="A0A0E9WZB5"/>
<reference evidence="1" key="2">
    <citation type="journal article" date="2015" name="Fish Shellfish Immunol.">
        <title>Early steps in the European eel (Anguilla anguilla)-Vibrio vulnificus interaction in the gills: Role of the RtxA13 toxin.</title>
        <authorList>
            <person name="Callol A."/>
            <person name="Pajuelo D."/>
            <person name="Ebbesson L."/>
            <person name="Teles M."/>
            <person name="MacKenzie S."/>
            <person name="Amaro C."/>
        </authorList>
    </citation>
    <scope>NUCLEOTIDE SEQUENCE</scope>
</reference>